<dbReference type="Pfam" id="PF00642">
    <property type="entry name" value="zf-CCCH"/>
    <property type="match status" value="1"/>
</dbReference>
<keyword evidence="12" id="KW-1185">Reference proteome</keyword>
<sequence>MQRHSHYPLNDYLDVNEMSSNTTVPFFKKPSSTKFANARKRVVRRNSPDPKSHNSSPSSSDSSDNSDAEKSAITAAAILKKRKRTGGISDTITSTSNGLSKRDSGGKSGSDIIGAVEHRSTGSASVSNSTDVTKTSAMFDEDFLLGKKKKSDDTESKEDEKGKDGVYTGNANYKKFITPRESLAKKVGPVRAPSNIRSSTVTDYQPDVCKDYKQTGFCGYGDSCKFLHIRENYKAGWQLDREWEEVQRKKGKA</sequence>
<evidence type="ECO:0000256" key="9">
    <source>
        <dbReference type="SAM" id="MobiDB-lite"/>
    </source>
</evidence>
<accession>A0AAD7QWQ1</accession>
<dbReference type="GO" id="GO:0003677">
    <property type="term" value="F:DNA binding"/>
    <property type="evidence" value="ECO:0007669"/>
    <property type="project" value="UniProtKB-UniRule"/>
</dbReference>
<keyword evidence="5 7" id="KW-0863">Zinc-finger</keyword>
<comment type="similarity">
    <text evidence="2 8">Belongs to the CWC24 family.</text>
</comment>
<keyword evidence="4 7" id="KW-0479">Metal-binding</keyword>
<dbReference type="Proteomes" id="UP001217417">
    <property type="component" value="Unassembled WGS sequence"/>
</dbReference>
<dbReference type="InterPro" id="IPR036855">
    <property type="entry name" value="Znf_CCCH_sf"/>
</dbReference>
<evidence type="ECO:0000256" key="5">
    <source>
        <dbReference type="ARBA" id="ARBA00022771"/>
    </source>
</evidence>
<evidence type="ECO:0000256" key="7">
    <source>
        <dbReference type="PROSITE-ProRule" id="PRU00723"/>
    </source>
</evidence>
<dbReference type="GO" id="GO:0006397">
    <property type="term" value="P:mRNA processing"/>
    <property type="evidence" value="ECO:0007669"/>
    <property type="project" value="UniProtKB-KW"/>
</dbReference>
<dbReference type="EMBL" id="JARPMG010000002">
    <property type="protein sequence ID" value="KAJ8102690.1"/>
    <property type="molecule type" value="Genomic_DNA"/>
</dbReference>
<dbReference type="GO" id="GO:0005684">
    <property type="term" value="C:U2-type spliceosomal complex"/>
    <property type="evidence" value="ECO:0007669"/>
    <property type="project" value="TreeGrafter"/>
</dbReference>
<dbReference type="SMART" id="SM00356">
    <property type="entry name" value="ZnF_C3H1"/>
    <property type="match status" value="1"/>
</dbReference>
<evidence type="ECO:0000256" key="2">
    <source>
        <dbReference type="ARBA" id="ARBA00009161"/>
    </source>
</evidence>
<evidence type="ECO:0000256" key="6">
    <source>
        <dbReference type="ARBA" id="ARBA00022833"/>
    </source>
</evidence>
<feature type="region of interest" description="Disordered" evidence="9">
    <location>
        <begin position="23"/>
        <end position="129"/>
    </location>
</feature>
<comment type="function">
    <text evidence="1 8">Involved in pre-mRNA splicing.</text>
</comment>
<feature type="compositionally biased region" description="Low complexity" evidence="9">
    <location>
        <begin position="86"/>
        <end position="96"/>
    </location>
</feature>
<dbReference type="RefSeq" id="XP_056046140.1">
    <property type="nucleotide sequence ID" value="XM_056186640.1"/>
</dbReference>
<dbReference type="Gene3D" id="4.10.1000.10">
    <property type="entry name" value="Zinc finger, CCCH-type"/>
    <property type="match status" value="1"/>
</dbReference>
<organism evidence="11 12">
    <name type="scientific">Lipomyces tetrasporus</name>
    <dbReference type="NCBI Taxonomy" id="54092"/>
    <lineage>
        <taxon>Eukaryota</taxon>
        <taxon>Fungi</taxon>
        <taxon>Dikarya</taxon>
        <taxon>Ascomycota</taxon>
        <taxon>Saccharomycotina</taxon>
        <taxon>Lipomycetes</taxon>
        <taxon>Lipomycetales</taxon>
        <taxon>Lipomycetaceae</taxon>
        <taxon>Lipomyces</taxon>
    </lineage>
</organism>
<evidence type="ECO:0000313" key="12">
    <source>
        <dbReference type="Proteomes" id="UP001217417"/>
    </source>
</evidence>
<dbReference type="AlphaFoldDB" id="A0AAD7QWQ1"/>
<evidence type="ECO:0000256" key="1">
    <source>
        <dbReference type="ARBA" id="ARBA00003777"/>
    </source>
</evidence>
<dbReference type="GO" id="GO:0034247">
    <property type="term" value="P:snoRNA splicing"/>
    <property type="evidence" value="ECO:0007669"/>
    <property type="project" value="TreeGrafter"/>
</dbReference>
<feature type="domain" description="C3H1-type" evidence="10">
    <location>
        <begin position="203"/>
        <end position="231"/>
    </location>
</feature>
<keyword evidence="8" id="KW-0747">Spliceosome</keyword>
<dbReference type="PANTHER" id="PTHR12930">
    <property type="entry name" value="ZINC FINGER PROTEIN 183"/>
    <property type="match status" value="1"/>
</dbReference>
<comment type="subunit">
    <text evidence="8">Associated with the spliceosome.</text>
</comment>
<evidence type="ECO:0000259" key="10">
    <source>
        <dbReference type="PROSITE" id="PS50103"/>
    </source>
</evidence>
<comment type="subcellular location">
    <subcellularLocation>
        <location evidence="8">Nucleus</location>
    </subcellularLocation>
</comment>
<keyword evidence="8" id="KW-0539">Nucleus</keyword>
<reference evidence="11" key="1">
    <citation type="submission" date="2023-03" db="EMBL/GenBank/DDBJ databases">
        <title>Near-Complete genome sequence of Lipomyces tetrasporous NRRL Y-64009, an oleaginous yeast capable of growing on lignocellulosic hydrolysates.</title>
        <authorList>
            <consortium name="Lawrence Berkeley National Laboratory"/>
            <person name="Jagtap S.S."/>
            <person name="Liu J.-J."/>
            <person name="Walukiewicz H.E."/>
            <person name="Pangilinan J."/>
            <person name="Lipzen A."/>
            <person name="Ahrendt S."/>
            <person name="Koriabine M."/>
            <person name="Cobaugh K."/>
            <person name="Salamov A."/>
            <person name="Yoshinaga Y."/>
            <person name="Ng V."/>
            <person name="Daum C."/>
            <person name="Grigoriev I.V."/>
            <person name="Slininger P.J."/>
            <person name="Dien B.S."/>
            <person name="Jin Y.-S."/>
            <person name="Rao C.V."/>
        </authorList>
    </citation>
    <scope>NUCLEOTIDE SEQUENCE</scope>
    <source>
        <strain evidence="11">NRRL Y-64009</strain>
    </source>
</reference>
<dbReference type="InterPro" id="IPR039971">
    <property type="entry name" value="CWC24-like"/>
</dbReference>
<feature type="compositionally biased region" description="Polar residues" evidence="9">
    <location>
        <begin position="23"/>
        <end position="35"/>
    </location>
</feature>
<keyword evidence="8" id="KW-0507">mRNA processing</keyword>
<dbReference type="SUPFAM" id="SSF90229">
    <property type="entry name" value="CCCH zinc finger"/>
    <property type="match status" value="1"/>
</dbReference>
<keyword evidence="8" id="KW-0508">mRNA splicing</keyword>
<protein>
    <recommendedName>
        <fullName evidence="3 8">Pre-mRNA-splicing factor CWC24</fullName>
    </recommendedName>
</protein>
<dbReference type="InterPro" id="IPR000571">
    <property type="entry name" value="Znf_CCCH"/>
</dbReference>
<dbReference type="GO" id="GO:0008270">
    <property type="term" value="F:zinc ion binding"/>
    <property type="evidence" value="ECO:0007669"/>
    <property type="project" value="UniProtKB-KW"/>
</dbReference>
<comment type="caution">
    <text evidence="11">The sequence shown here is derived from an EMBL/GenBank/DDBJ whole genome shotgun (WGS) entry which is preliminary data.</text>
</comment>
<dbReference type="GeneID" id="80881806"/>
<evidence type="ECO:0000256" key="8">
    <source>
        <dbReference type="RuleBase" id="RU367110"/>
    </source>
</evidence>
<evidence type="ECO:0000313" key="11">
    <source>
        <dbReference type="EMBL" id="KAJ8102690.1"/>
    </source>
</evidence>
<gene>
    <name evidence="11" type="ORF">POJ06DRAFT_245364</name>
</gene>
<feature type="compositionally biased region" description="Low complexity" evidence="9">
    <location>
        <begin position="53"/>
        <end position="65"/>
    </location>
</feature>
<dbReference type="PANTHER" id="PTHR12930:SF0">
    <property type="entry name" value="RING FINGER PROTEIN 113B"/>
    <property type="match status" value="1"/>
</dbReference>
<keyword evidence="6 7" id="KW-0862">Zinc</keyword>
<name>A0AAD7QWQ1_9ASCO</name>
<dbReference type="PROSITE" id="PS50103">
    <property type="entry name" value="ZF_C3H1"/>
    <property type="match status" value="1"/>
</dbReference>
<proteinExistence type="inferred from homology"/>
<feature type="zinc finger region" description="C3H1-type" evidence="7">
    <location>
        <begin position="203"/>
        <end position="231"/>
    </location>
</feature>
<evidence type="ECO:0000256" key="4">
    <source>
        <dbReference type="ARBA" id="ARBA00022723"/>
    </source>
</evidence>
<evidence type="ECO:0000256" key="3">
    <source>
        <dbReference type="ARBA" id="ARBA00020647"/>
    </source>
</evidence>
<keyword evidence="8" id="KW-0238">DNA-binding</keyword>